<feature type="active site" description="Proton acceptor" evidence="1">
    <location>
        <position position="30"/>
    </location>
</feature>
<dbReference type="SMART" id="SM01118">
    <property type="entry name" value="CYTH"/>
    <property type="match status" value="1"/>
</dbReference>
<reference evidence="3 4" key="1">
    <citation type="journal article" date="2012" name="J. Bacteriol.">
        <title>Complete Genome Sequence of the BTEX-Degrading Bacterium Pseudoxanthomonas spadix BD-a59.</title>
        <authorList>
            <person name="Lee S.H."/>
            <person name="Jin H.M."/>
            <person name="Lee H.J."/>
            <person name="Kim J.M."/>
            <person name="Jeon C.O."/>
        </authorList>
    </citation>
    <scope>NUCLEOTIDE SEQUENCE [LARGE SCALE GENOMIC DNA]</scope>
    <source>
        <strain evidence="3 4">BD-a59</strain>
    </source>
</reference>
<evidence type="ECO:0000259" key="2">
    <source>
        <dbReference type="PROSITE" id="PS51707"/>
    </source>
</evidence>
<dbReference type="PIRSF" id="PIRSF016487">
    <property type="entry name" value="CYTH_UCP016487"/>
    <property type="match status" value="1"/>
</dbReference>
<dbReference type="InterPro" id="IPR033469">
    <property type="entry name" value="CYTH-like_dom_sf"/>
</dbReference>
<organism evidence="3 4">
    <name type="scientific">Pseudoxanthomonas spadix (strain BD-a59)</name>
    <dbReference type="NCBI Taxonomy" id="1045855"/>
    <lineage>
        <taxon>Bacteria</taxon>
        <taxon>Pseudomonadati</taxon>
        <taxon>Pseudomonadota</taxon>
        <taxon>Gammaproteobacteria</taxon>
        <taxon>Lysobacterales</taxon>
        <taxon>Lysobacteraceae</taxon>
        <taxon>Pseudoxanthomonas</taxon>
    </lineage>
</organism>
<gene>
    <name evidence="3" type="ordered locus">DSC_11535</name>
</gene>
<dbReference type="InterPro" id="IPR023577">
    <property type="entry name" value="CYTH_domain"/>
</dbReference>
<dbReference type="Pfam" id="PF01928">
    <property type="entry name" value="CYTH"/>
    <property type="match status" value="1"/>
</dbReference>
<evidence type="ECO:0000256" key="1">
    <source>
        <dbReference type="PIRSR" id="PIRSR016487-1"/>
    </source>
</evidence>
<dbReference type="RefSeq" id="WP_014161124.1">
    <property type="nucleotide sequence ID" value="NC_016147.2"/>
</dbReference>
<dbReference type="PROSITE" id="PS51707">
    <property type="entry name" value="CYTH"/>
    <property type="match status" value="1"/>
</dbReference>
<evidence type="ECO:0000313" key="4">
    <source>
        <dbReference type="Proteomes" id="UP000005870"/>
    </source>
</evidence>
<dbReference type="HOGENOM" id="CLU_109545_1_0_6"/>
<dbReference type="STRING" id="1045855.DSC_11535"/>
<accession>G7UQE8</accession>
<dbReference type="KEGG" id="psd:DSC_11535"/>
<dbReference type="SUPFAM" id="SSF55154">
    <property type="entry name" value="CYTH-like phosphatases"/>
    <property type="match status" value="1"/>
</dbReference>
<proteinExistence type="predicted"/>
<feature type="domain" description="CYTH" evidence="2">
    <location>
        <begin position="2"/>
        <end position="155"/>
    </location>
</feature>
<name>G7UQE8_PSEUP</name>
<sequence length="172" mass="19199">MGIEIERKFLLANDGWRAAVHRAIPMAQGYLNDLAVVESGAQKASVRVRIEGQSATLNFKSRQAGPTRQEFEYPIPVADARALLELCVGGLVEKTRHLVQVGAHLWEIDEFTGDNAGLVVAEIELGHADEAFERPPWLGRQVTDRLRYYNLALAGRPYSQWSEDERNAADVE</sequence>
<dbReference type="Proteomes" id="UP000005870">
    <property type="component" value="Chromosome"/>
</dbReference>
<keyword evidence="4" id="KW-1185">Reference proteome</keyword>
<dbReference type="InterPro" id="IPR012042">
    <property type="entry name" value="NeuTTM/CthTTM-like"/>
</dbReference>
<dbReference type="PANTHER" id="PTHR40114">
    <property type="entry name" value="SLR0698 PROTEIN"/>
    <property type="match status" value="1"/>
</dbReference>
<dbReference type="eggNOG" id="COG2954">
    <property type="taxonomic scope" value="Bacteria"/>
</dbReference>
<dbReference type="AlphaFoldDB" id="G7UQE8"/>
<dbReference type="Gene3D" id="2.40.320.10">
    <property type="entry name" value="Hypothetical Protein Pfu-838710-001"/>
    <property type="match status" value="1"/>
</dbReference>
<evidence type="ECO:0000313" key="3">
    <source>
        <dbReference type="EMBL" id="AER56951.1"/>
    </source>
</evidence>
<dbReference type="PANTHER" id="PTHR40114:SF1">
    <property type="entry name" value="SLR0698 PROTEIN"/>
    <property type="match status" value="1"/>
</dbReference>
<dbReference type="CDD" id="cd07891">
    <property type="entry name" value="CYTH-like_CthTTM-like_1"/>
    <property type="match status" value="1"/>
</dbReference>
<dbReference type="EMBL" id="CP003093">
    <property type="protein sequence ID" value="AER56951.1"/>
    <property type="molecule type" value="Genomic_DNA"/>
</dbReference>
<protein>
    <submittedName>
        <fullName evidence="3">Adenylate cyclase</fullName>
    </submittedName>
</protein>
<dbReference type="OrthoDB" id="9805588at2"/>